<dbReference type="Proteomes" id="UP000636793">
    <property type="component" value="Unassembled WGS sequence"/>
</dbReference>
<dbReference type="AlphaFoldDB" id="A0A916SXN1"/>
<evidence type="ECO:0000313" key="1">
    <source>
        <dbReference type="EMBL" id="GGB21983.1"/>
    </source>
</evidence>
<accession>A0A916SXN1</accession>
<comment type="caution">
    <text evidence="1">The sequence shown here is derived from an EMBL/GenBank/DDBJ whole genome shotgun (WGS) entry which is preliminary data.</text>
</comment>
<evidence type="ECO:0008006" key="3">
    <source>
        <dbReference type="Google" id="ProtNLM"/>
    </source>
</evidence>
<name>A0A916SXN1_9MICO</name>
<protein>
    <recommendedName>
        <fullName evidence="3">TrwC relaxase domain-containing protein</fullName>
    </recommendedName>
</protein>
<organism evidence="1 2">
    <name type="scientific">Flexivirga endophytica</name>
    <dbReference type="NCBI Taxonomy" id="1849103"/>
    <lineage>
        <taxon>Bacteria</taxon>
        <taxon>Bacillati</taxon>
        <taxon>Actinomycetota</taxon>
        <taxon>Actinomycetes</taxon>
        <taxon>Micrococcales</taxon>
        <taxon>Dermacoccaceae</taxon>
        <taxon>Flexivirga</taxon>
    </lineage>
</organism>
<sequence>MANVILRSQQDPRGVNVTFFADPIVSVLWSQVDQSVRSQVLDAHRMAANDALDAVGIPAYDRIPCGCSPDRPSRQPLHVHVLIAIHPARVHGRCDAGRRAFVSAAAVREVYAAAVGQRLRELVTA</sequence>
<evidence type="ECO:0000313" key="2">
    <source>
        <dbReference type="Proteomes" id="UP000636793"/>
    </source>
</evidence>
<reference evidence="1" key="2">
    <citation type="submission" date="2020-09" db="EMBL/GenBank/DDBJ databases">
        <authorList>
            <person name="Sun Q."/>
            <person name="Zhou Y."/>
        </authorList>
    </citation>
    <scope>NUCLEOTIDE SEQUENCE</scope>
    <source>
        <strain evidence="1">CGMCC 1.15085</strain>
    </source>
</reference>
<reference evidence="1" key="1">
    <citation type="journal article" date="2014" name="Int. J. Syst. Evol. Microbiol.">
        <title>Complete genome sequence of Corynebacterium casei LMG S-19264T (=DSM 44701T), isolated from a smear-ripened cheese.</title>
        <authorList>
            <consortium name="US DOE Joint Genome Institute (JGI-PGF)"/>
            <person name="Walter F."/>
            <person name="Albersmeier A."/>
            <person name="Kalinowski J."/>
            <person name="Ruckert C."/>
        </authorList>
    </citation>
    <scope>NUCLEOTIDE SEQUENCE</scope>
    <source>
        <strain evidence="1">CGMCC 1.15085</strain>
    </source>
</reference>
<gene>
    <name evidence="1" type="ORF">GCM10011492_09830</name>
</gene>
<keyword evidence="2" id="KW-1185">Reference proteome</keyword>
<dbReference type="EMBL" id="BMHI01000001">
    <property type="protein sequence ID" value="GGB21983.1"/>
    <property type="molecule type" value="Genomic_DNA"/>
</dbReference>
<proteinExistence type="predicted"/>